<dbReference type="Proteomes" id="UP001320148">
    <property type="component" value="Chromosome"/>
</dbReference>
<reference evidence="1 2" key="1">
    <citation type="submission" date="2021-02" db="EMBL/GenBank/DDBJ databases">
        <title>Complete genome of Desulfoluna sp. strain ASN36.</title>
        <authorList>
            <person name="Takahashi A."/>
            <person name="Kojima H."/>
            <person name="Fukui M."/>
        </authorList>
    </citation>
    <scope>NUCLEOTIDE SEQUENCE [LARGE SCALE GENOMIC DNA]</scope>
    <source>
        <strain evidence="1 2">ASN36</strain>
    </source>
</reference>
<name>A0ABN6FA74_9BACT</name>
<evidence type="ECO:0000313" key="2">
    <source>
        <dbReference type="Proteomes" id="UP001320148"/>
    </source>
</evidence>
<protein>
    <submittedName>
        <fullName evidence="1">Uncharacterized protein</fullName>
    </submittedName>
</protein>
<evidence type="ECO:0000313" key="1">
    <source>
        <dbReference type="EMBL" id="BCS97415.1"/>
    </source>
</evidence>
<proteinExistence type="predicted"/>
<dbReference type="RefSeq" id="WP_236888841.1">
    <property type="nucleotide sequence ID" value="NZ_AP024488.1"/>
</dbReference>
<keyword evidence="2" id="KW-1185">Reference proteome</keyword>
<organism evidence="1 2">
    <name type="scientific">Desulfoluna limicola</name>
    <dbReference type="NCBI Taxonomy" id="2810562"/>
    <lineage>
        <taxon>Bacteria</taxon>
        <taxon>Pseudomonadati</taxon>
        <taxon>Thermodesulfobacteriota</taxon>
        <taxon>Desulfobacteria</taxon>
        <taxon>Desulfobacterales</taxon>
        <taxon>Desulfolunaceae</taxon>
        <taxon>Desulfoluna</taxon>
    </lineage>
</organism>
<gene>
    <name evidence="1" type="ORF">DSLASN_30470</name>
</gene>
<sequence>MTQVVDFKSPEFWKAWYTKQEGYFGSPFKVKTDVASGEYYLWNQLDEPVPGGGTYGSWDFFNSPVEMAAYLRYMILPRFFQLLITMEGEEPHAFEFYDLVSLVTKTQQEVDWEDDEYALILTTLKGLDSVLEKEEVIFTDLKAIAAAFNTMWEHGSGWTFRICPFDDIVSAGETLFKNGFRGELPDDDEAREEFGHTLAEWKELCLASRTDTKVYASDILPSFAEPFGYI</sequence>
<dbReference type="EMBL" id="AP024488">
    <property type="protein sequence ID" value="BCS97415.1"/>
    <property type="molecule type" value="Genomic_DNA"/>
</dbReference>
<accession>A0ABN6FA74</accession>